<protein>
    <submittedName>
        <fullName evidence="1">PAS domain-containing protein</fullName>
    </submittedName>
</protein>
<dbReference type="AlphaFoldDB" id="A0A8G2F152"/>
<sequence>MVRMAEGGLWLSSADLGDTIEDPDIRHLFEYWKAAAAGRSAPRRDEIDPPIDLPTYLPTTLMFDVERETEGSLQFRYRLMGTQLVDFAGRELKGLTIQEAFGAEFAAQDIAIYRQVVDTCSCYIGERISMIESRQMFEWYRRVVMPVLGDESGRVDRIWTWITYKDVSPVTG</sequence>
<dbReference type="Pfam" id="PF07310">
    <property type="entry name" value="PAS_5"/>
    <property type="match status" value="1"/>
</dbReference>
<dbReference type="InterPro" id="IPR009922">
    <property type="entry name" value="DUF1457"/>
</dbReference>
<comment type="caution">
    <text evidence="1">The sequence shown here is derived from an EMBL/GenBank/DDBJ whole genome shotgun (WGS) entry which is preliminary data.</text>
</comment>
<keyword evidence="2" id="KW-1185">Reference proteome</keyword>
<reference evidence="1 2" key="1">
    <citation type="submission" date="2016-10" db="EMBL/GenBank/DDBJ databases">
        <authorList>
            <person name="Varghese N."/>
            <person name="Submissions S."/>
        </authorList>
    </citation>
    <scope>NUCLEOTIDE SEQUENCE [LARGE SCALE GENOMIC DNA]</scope>
    <source>
        <strain evidence="1 2">DSM 18839</strain>
    </source>
</reference>
<dbReference type="EMBL" id="FNBW01000001">
    <property type="protein sequence ID" value="SDF06653.1"/>
    <property type="molecule type" value="Genomic_DNA"/>
</dbReference>
<proteinExistence type="predicted"/>
<organism evidence="1 2">
    <name type="scientific">Thalassobaculum litoreum DSM 18839</name>
    <dbReference type="NCBI Taxonomy" id="1123362"/>
    <lineage>
        <taxon>Bacteria</taxon>
        <taxon>Pseudomonadati</taxon>
        <taxon>Pseudomonadota</taxon>
        <taxon>Alphaproteobacteria</taxon>
        <taxon>Rhodospirillales</taxon>
        <taxon>Thalassobaculaceae</taxon>
        <taxon>Thalassobaculum</taxon>
    </lineage>
</organism>
<dbReference type="OrthoDB" id="7354362at2"/>
<evidence type="ECO:0000313" key="2">
    <source>
        <dbReference type="Proteomes" id="UP000198615"/>
    </source>
</evidence>
<dbReference type="Proteomes" id="UP000198615">
    <property type="component" value="Unassembled WGS sequence"/>
</dbReference>
<gene>
    <name evidence="1" type="ORF">SAMN05660686_00111</name>
</gene>
<name>A0A8G2F152_9PROT</name>
<evidence type="ECO:0000313" key="1">
    <source>
        <dbReference type="EMBL" id="SDF06653.1"/>
    </source>
</evidence>
<accession>A0A8G2F152</accession>